<dbReference type="PANTHER" id="PTHR34039:SF1">
    <property type="entry name" value="UPF0102 PROTEIN YRAN"/>
    <property type="match status" value="1"/>
</dbReference>
<dbReference type="STRING" id="1384056.N787_09010"/>
<dbReference type="RefSeq" id="WP_034210801.1">
    <property type="nucleotide sequence ID" value="NZ_AVCK01000011.1"/>
</dbReference>
<dbReference type="GO" id="GO:0003676">
    <property type="term" value="F:nucleic acid binding"/>
    <property type="evidence" value="ECO:0007669"/>
    <property type="project" value="InterPro"/>
</dbReference>
<protein>
    <recommendedName>
        <fullName evidence="2">UPF0102 protein N787_09010</fullName>
    </recommendedName>
</protein>
<dbReference type="Pfam" id="PF02021">
    <property type="entry name" value="UPF0102"/>
    <property type="match status" value="1"/>
</dbReference>
<dbReference type="EMBL" id="AVCK01000011">
    <property type="protein sequence ID" value="KFN47251.1"/>
    <property type="molecule type" value="Genomic_DNA"/>
</dbReference>
<dbReference type="SUPFAM" id="SSF52980">
    <property type="entry name" value="Restriction endonuclease-like"/>
    <property type="match status" value="1"/>
</dbReference>
<dbReference type="PANTHER" id="PTHR34039">
    <property type="entry name" value="UPF0102 PROTEIN YRAN"/>
    <property type="match status" value="1"/>
</dbReference>
<keyword evidence="4" id="KW-1185">Reference proteome</keyword>
<accession>A0A091B680</accession>
<dbReference type="NCBIfam" id="TIGR00252">
    <property type="entry name" value="YraN family protein"/>
    <property type="match status" value="1"/>
</dbReference>
<evidence type="ECO:0000313" key="4">
    <source>
        <dbReference type="Proteomes" id="UP000029393"/>
    </source>
</evidence>
<dbReference type="NCBIfam" id="NF009150">
    <property type="entry name" value="PRK12497.1-3"/>
    <property type="match status" value="1"/>
</dbReference>
<dbReference type="Gene3D" id="3.40.1350.10">
    <property type="match status" value="1"/>
</dbReference>
<dbReference type="InterPro" id="IPR011856">
    <property type="entry name" value="tRNA_endonuc-like_dom_sf"/>
</dbReference>
<reference evidence="3 4" key="1">
    <citation type="submission" date="2013-09" db="EMBL/GenBank/DDBJ databases">
        <title>Genome sequencing of Arenimonas metalli.</title>
        <authorList>
            <person name="Chen F."/>
            <person name="Wang G."/>
        </authorList>
    </citation>
    <scope>NUCLEOTIDE SEQUENCE [LARGE SCALE GENOMIC DNA]</scope>
    <source>
        <strain evidence="3 4">CF5-1</strain>
    </source>
</reference>
<organism evidence="3 4">
    <name type="scientific">Arenimonas metalli CF5-1</name>
    <dbReference type="NCBI Taxonomy" id="1384056"/>
    <lineage>
        <taxon>Bacteria</taxon>
        <taxon>Pseudomonadati</taxon>
        <taxon>Pseudomonadota</taxon>
        <taxon>Gammaproteobacteria</taxon>
        <taxon>Lysobacterales</taxon>
        <taxon>Lysobacteraceae</taxon>
        <taxon>Arenimonas</taxon>
    </lineage>
</organism>
<dbReference type="eggNOG" id="COG0792">
    <property type="taxonomic scope" value="Bacteria"/>
</dbReference>
<dbReference type="OrthoDB" id="9794876at2"/>
<comment type="caution">
    <text evidence="3">The sequence shown here is derived from an EMBL/GenBank/DDBJ whole genome shotgun (WGS) entry which is preliminary data.</text>
</comment>
<dbReference type="AlphaFoldDB" id="A0A091B680"/>
<comment type="similarity">
    <text evidence="1 2">Belongs to the UPF0102 family.</text>
</comment>
<gene>
    <name evidence="3" type="ORF">N787_09010</name>
</gene>
<dbReference type="InterPro" id="IPR011335">
    <property type="entry name" value="Restrct_endonuc-II-like"/>
</dbReference>
<dbReference type="PATRIC" id="fig|1384056.3.peg.659"/>
<name>A0A091B680_9GAMM</name>
<evidence type="ECO:0000313" key="3">
    <source>
        <dbReference type="EMBL" id="KFN47251.1"/>
    </source>
</evidence>
<dbReference type="Proteomes" id="UP000029393">
    <property type="component" value="Unassembled WGS sequence"/>
</dbReference>
<evidence type="ECO:0000256" key="1">
    <source>
        <dbReference type="ARBA" id="ARBA00006738"/>
    </source>
</evidence>
<dbReference type="InterPro" id="IPR003509">
    <property type="entry name" value="UPF0102_YraN-like"/>
</dbReference>
<proteinExistence type="inferred from homology"/>
<dbReference type="HAMAP" id="MF_00048">
    <property type="entry name" value="UPF0102"/>
    <property type="match status" value="1"/>
</dbReference>
<evidence type="ECO:0000256" key="2">
    <source>
        <dbReference type="HAMAP-Rule" id="MF_00048"/>
    </source>
</evidence>
<sequence length="126" mass="13879">MPARPDRQALGAAAEAAALRHLEAAGLQLLARNARFKVGELDLVMRDGETIVFVEVRLRRNGRYGDGFDSVDRRKRQRMVRAALAWLAARPALAARPCRLDVVSADDGPDALALDWQRGAFTLDDV</sequence>